<dbReference type="SMART" id="SM00028">
    <property type="entry name" value="TPR"/>
    <property type="match status" value="5"/>
</dbReference>
<dbReference type="InterPro" id="IPR019734">
    <property type="entry name" value="TPR_rpt"/>
</dbReference>
<evidence type="ECO:0000256" key="1">
    <source>
        <dbReference type="SAM" id="Phobius"/>
    </source>
</evidence>
<organism evidence="3 4">
    <name type="scientific">Phocaeicola vulgatus</name>
    <name type="common">Bacteroides vulgatus</name>
    <dbReference type="NCBI Taxonomy" id="821"/>
    <lineage>
        <taxon>Bacteria</taxon>
        <taxon>Pseudomonadati</taxon>
        <taxon>Bacteroidota</taxon>
        <taxon>Bacteroidia</taxon>
        <taxon>Bacteroidales</taxon>
        <taxon>Bacteroidaceae</taxon>
        <taxon>Phocaeicola</taxon>
    </lineage>
</organism>
<keyword evidence="1" id="KW-1133">Transmembrane helix</keyword>
<evidence type="ECO:0000313" key="4">
    <source>
        <dbReference type="Proteomes" id="UP000408523"/>
    </source>
</evidence>
<dbReference type="SUPFAM" id="SSF48452">
    <property type="entry name" value="TPR-like"/>
    <property type="match status" value="1"/>
</dbReference>
<dbReference type="EC" id="2.7.13.3" evidence="3"/>
<dbReference type="EMBL" id="RWHZ01000092">
    <property type="protein sequence ID" value="TSE46719.1"/>
    <property type="molecule type" value="Genomic_DNA"/>
</dbReference>
<dbReference type="SUPFAM" id="SSF55874">
    <property type="entry name" value="ATPase domain of HSP90 chaperone/DNA topoisomerase II/histidine kinase"/>
    <property type="match status" value="1"/>
</dbReference>
<comment type="caution">
    <text evidence="3">The sequence shown here is derived from an EMBL/GenBank/DDBJ whole genome shotgun (WGS) entry which is preliminary data.</text>
</comment>
<reference evidence="3 4" key="1">
    <citation type="journal article" date="2019" name="Nat. Commun.">
        <title>Gram positive-like bacteriocins with broad spectrum anti-Bacteroidales activity encoded on mobile elements of the human gut microbiota.</title>
        <authorList>
            <person name="Bechon N."/>
            <person name="Coyne M.J.Jr."/>
            <person name="Laclare-Mceneany V."/>
            <person name="Chatzidaki-Livanis M."/>
            <person name="Ghigo J.-M."/>
            <person name="Comstock L.E."/>
        </authorList>
    </citation>
    <scope>NUCLEOTIDE SEQUENCE [LARGE SCALE GENOMIC DNA]</scope>
    <source>
        <strain evidence="3 4">CL01T12C17</strain>
    </source>
</reference>
<feature type="domain" description="Signal transduction histidine kinase internal region" evidence="2">
    <location>
        <begin position="488"/>
        <end position="562"/>
    </location>
</feature>
<dbReference type="Pfam" id="PF13181">
    <property type="entry name" value="TPR_8"/>
    <property type="match status" value="1"/>
</dbReference>
<dbReference type="InterPro" id="IPR010559">
    <property type="entry name" value="Sig_transdc_His_kin_internal"/>
</dbReference>
<dbReference type="Proteomes" id="UP000408523">
    <property type="component" value="Unassembled WGS sequence"/>
</dbReference>
<keyword evidence="3" id="KW-0808">Transferase</keyword>
<keyword evidence="1" id="KW-0472">Membrane</keyword>
<dbReference type="AlphaFoldDB" id="A0A662ZU44"/>
<dbReference type="GO" id="GO:0016020">
    <property type="term" value="C:membrane"/>
    <property type="evidence" value="ECO:0007669"/>
    <property type="project" value="InterPro"/>
</dbReference>
<sequence length="693" mass="81081">MRCVNLQGTTMKEDKMENIHLIFKFLWYSVLFCIWGVSCTSSGTYKKTQMDIYMQYYDFIIDSLSKNPSYVCTRTARQMSVATDSVAYYHYLVLLAKAYMFKSEMDSAKLSMDRAEVFCDGAEPSSLINDLYAEIYNMRGNVCVRQGLTDSSVVCFQKAFDYRLKGSNRDMLHDISINLADAFVRTGHYDKGAMWYRKALSYCDSLKIPEEKRFPVYYGLAQVYMELRDFTSCDHYYELAARQYDKMLPFEKHIYLNNRGNSYYFRADYPNALEFFRKSLLLARSYPDMIFEEHLTEMNLGETFLLMNQVDSAAYYLNLCSDFFRSIENQTALYYLDTQLIELALKQNNLSLARKRMSEAIQPDYVEPNMQHIRNRYLQHYFEEVGDFKQAYYYQMENQRIDDSTRNERIKMRTAEIDLKYSQDTTLMKQKIFIQQKENEVLALNQTLYLWIFACICILGLVVFVYMYNKRQRFLLQMKSQNMIATLRMENIRNRVSPHFIFNILNREMGNYTDEQAGNMRGLVKLMRRNLELTEQLCVTMAEELDFVNTFINLEREALGDSFILSTSIDAAIHLDQEILPSMMIQIPIENAIKHALKDKEGMKRLWIDIKKTGEGICVKVRDNGGGYRINSANHGTGTGIKVILQTIQLLNANNKKHIDISITNVQLEDGETGCEFAVFLPQGYDYNLKKMV</sequence>
<protein>
    <submittedName>
        <fullName evidence="3">Putative sensor histidine kinase, YehU-like</fullName>
        <ecNumber evidence="3">2.7.13.3</ecNumber>
    </submittedName>
</protein>
<feature type="transmembrane region" description="Helical" evidence="1">
    <location>
        <begin position="448"/>
        <end position="469"/>
    </location>
</feature>
<dbReference type="Gene3D" id="1.25.40.10">
    <property type="entry name" value="Tetratricopeptide repeat domain"/>
    <property type="match status" value="2"/>
</dbReference>
<dbReference type="InterPro" id="IPR036890">
    <property type="entry name" value="HATPase_C_sf"/>
</dbReference>
<evidence type="ECO:0000313" key="3">
    <source>
        <dbReference type="EMBL" id="TSE46719.1"/>
    </source>
</evidence>
<evidence type="ECO:0000259" key="2">
    <source>
        <dbReference type="Pfam" id="PF06580"/>
    </source>
</evidence>
<dbReference type="InterPro" id="IPR011990">
    <property type="entry name" value="TPR-like_helical_dom_sf"/>
</dbReference>
<accession>A0A662ZU44</accession>
<dbReference type="Pfam" id="PF06580">
    <property type="entry name" value="His_kinase"/>
    <property type="match status" value="1"/>
</dbReference>
<dbReference type="InterPro" id="IPR050640">
    <property type="entry name" value="Bact_2-comp_sensor_kinase"/>
</dbReference>
<gene>
    <name evidence="3" type="primary">yehU_2</name>
    <name evidence="3" type="ORF">EH214_04080</name>
</gene>
<dbReference type="PANTHER" id="PTHR34220:SF7">
    <property type="entry name" value="SENSOR HISTIDINE KINASE YPDA"/>
    <property type="match status" value="1"/>
</dbReference>
<dbReference type="Gene3D" id="3.30.565.10">
    <property type="entry name" value="Histidine kinase-like ATPase, C-terminal domain"/>
    <property type="match status" value="1"/>
</dbReference>
<name>A0A662ZU44_PHOVU</name>
<keyword evidence="3" id="KW-0418">Kinase</keyword>
<dbReference type="PANTHER" id="PTHR34220">
    <property type="entry name" value="SENSOR HISTIDINE KINASE YPDA"/>
    <property type="match status" value="1"/>
</dbReference>
<dbReference type="GO" id="GO:0000155">
    <property type="term" value="F:phosphorelay sensor kinase activity"/>
    <property type="evidence" value="ECO:0007669"/>
    <property type="project" value="InterPro"/>
</dbReference>
<keyword evidence="1" id="KW-0812">Transmembrane</keyword>
<feature type="transmembrane region" description="Helical" evidence="1">
    <location>
        <begin position="21"/>
        <end position="38"/>
    </location>
</feature>
<proteinExistence type="predicted"/>